<dbReference type="Gene3D" id="1.10.10.10">
    <property type="entry name" value="Winged helix-like DNA-binding domain superfamily/Winged helix DNA-binding domain"/>
    <property type="match status" value="1"/>
</dbReference>
<gene>
    <name evidence="10" type="ORF">AGR7A_Cc10086</name>
</gene>
<dbReference type="SUPFAM" id="SSF52172">
    <property type="entry name" value="CheY-like"/>
    <property type="match status" value="1"/>
</dbReference>
<reference evidence="10" key="1">
    <citation type="submission" date="2016-01" db="EMBL/GenBank/DDBJ databases">
        <authorList>
            <person name="Regsiter A."/>
            <person name="william w."/>
        </authorList>
    </citation>
    <scope>NUCLEOTIDE SEQUENCE</scope>
    <source>
        <strain evidence="10">NCPPB 1641</strain>
    </source>
</reference>
<feature type="DNA-binding region" description="OmpR/PhoB-type" evidence="7">
    <location>
        <begin position="162"/>
        <end position="262"/>
    </location>
</feature>
<evidence type="ECO:0000256" key="4">
    <source>
        <dbReference type="ARBA" id="ARBA00023125"/>
    </source>
</evidence>
<dbReference type="Gene3D" id="6.10.250.690">
    <property type="match status" value="1"/>
</dbReference>
<sequence length="269" mass="29716">MTGEITSEPLKIAAAMPMMVAGGSAVLNQKVRILIVEDDPDMAELISDLIEAEGWLPTCARSAEEADEILARDRMQLVLVDHNLPGTSGRTFAQRLRSQIDIGIVMVTAAGSAADRVLGLETAADDYVVKPFEPIELTARIKAVLRRTIPSLKQEKDSDHGRGALRLGDWAIDLDARRAVCLSDHSRTLTTAEFALLEILAETPNQPVSRSQILDRLGSESDRYIDRNVDVLVLRLRRKIEINPDLPRHIKTRRGKGYVLHTDEGELSP</sequence>
<evidence type="ECO:0000256" key="3">
    <source>
        <dbReference type="ARBA" id="ARBA00023015"/>
    </source>
</evidence>
<dbReference type="GO" id="GO:0000156">
    <property type="term" value="F:phosphorelay response regulator activity"/>
    <property type="evidence" value="ECO:0007669"/>
    <property type="project" value="TreeGrafter"/>
</dbReference>
<proteinExistence type="predicted"/>
<keyword evidence="1 6" id="KW-0597">Phosphoprotein</keyword>
<dbReference type="Gene3D" id="3.40.50.2300">
    <property type="match status" value="1"/>
</dbReference>
<dbReference type="InterPro" id="IPR001789">
    <property type="entry name" value="Sig_transdc_resp-reg_receiver"/>
</dbReference>
<dbReference type="InterPro" id="IPR016032">
    <property type="entry name" value="Sig_transdc_resp-reg_C-effctor"/>
</dbReference>
<comment type="caution">
    <text evidence="10">The sequence shown here is derived from an EMBL/GenBank/DDBJ whole genome shotgun (WGS) entry which is preliminary data.</text>
</comment>
<organism evidence="10 11">
    <name type="scientific">Agrobacterium deltaense NCPPB 1641</name>
    <dbReference type="NCBI Taxonomy" id="1183425"/>
    <lineage>
        <taxon>Bacteria</taxon>
        <taxon>Pseudomonadati</taxon>
        <taxon>Pseudomonadota</taxon>
        <taxon>Alphaproteobacteria</taxon>
        <taxon>Hyphomicrobiales</taxon>
        <taxon>Rhizobiaceae</taxon>
        <taxon>Rhizobium/Agrobacterium group</taxon>
        <taxon>Agrobacterium</taxon>
    </lineage>
</organism>
<feature type="modified residue" description="4-aspartylphosphate" evidence="6">
    <location>
        <position position="81"/>
    </location>
</feature>
<dbReference type="InterPro" id="IPR011006">
    <property type="entry name" value="CheY-like_superfamily"/>
</dbReference>
<dbReference type="PROSITE" id="PS51755">
    <property type="entry name" value="OMPR_PHOB"/>
    <property type="match status" value="1"/>
</dbReference>
<dbReference type="SMART" id="SM00448">
    <property type="entry name" value="REC"/>
    <property type="match status" value="1"/>
</dbReference>
<evidence type="ECO:0000259" key="9">
    <source>
        <dbReference type="PROSITE" id="PS51755"/>
    </source>
</evidence>
<accession>A0A1S7TIF4</accession>
<keyword evidence="11" id="KW-1185">Reference proteome</keyword>
<keyword evidence="2" id="KW-0902">Two-component regulatory system</keyword>
<dbReference type="CDD" id="cd00383">
    <property type="entry name" value="trans_reg_C"/>
    <property type="match status" value="1"/>
</dbReference>
<dbReference type="InterPro" id="IPR001867">
    <property type="entry name" value="OmpR/PhoB-type_DNA-bd"/>
</dbReference>
<dbReference type="AlphaFoldDB" id="A0A1S7TIF4"/>
<keyword evidence="4 7" id="KW-0238">DNA-binding</keyword>
<dbReference type="Proteomes" id="UP000192140">
    <property type="component" value="Unassembled WGS sequence"/>
</dbReference>
<dbReference type="PANTHER" id="PTHR48111:SF4">
    <property type="entry name" value="DNA-BINDING DUAL TRANSCRIPTIONAL REGULATOR OMPR"/>
    <property type="match status" value="1"/>
</dbReference>
<protein>
    <submittedName>
        <fullName evidence="10">Two component response regulator</fullName>
    </submittedName>
</protein>
<dbReference type="SUPFAM" id="SSF46894">
    <property type="entry name" value="C-terminal effector domain of the bipartite response regulators"/>
    <property type="match status" value="1"/>
</dbReference>
<dbReference type="PROSITE" id="PS50110">
    <property type="entry name" value="RESPONSE_REGULATORY"/>
    <property type="match status" value="1"/>
</dbReference>
<evidence type="ECO:0000256" key="1">
    <source>
        <dbReference type="ARBA" id="ARBA00022553"/>
    </source>
</evidence>
<feature type="domain" description="OmpR/PhoB-type" evidence="9">
    <location>
        <begin position="162"/>
        <end position="262"/>
    </location>
</feature>
<name>A0A1S7TIF4_9HYPH</name>
<evidence type="ECO:0000259" key="8">
    <source>
        <dbReference type="PROSITE" id="PS50110"/>
    </source>
</evidence>
<dbReference type="GO" id="GO:0005829">
    <property type="term" value="C:cytosol"/>
    <property type="evidence" value="ECO:0007669"/>
    <property type="project" value="TreeGrafter"/>
</dbReference>
<evidence type="ECO:0000256" key="7">
    <source>
        <dbReference type="PROSITE-ProRule" id="PRU01091"/>
    </source>
</evidence>
<dbReference type="Pfam" id="PF00486">
    <property type="entry name" value="Trans_reg_C"/>
    <property type="match status" value="1"/>
</dbReference>
<keyword evidence="3" id="KW-0805">Transcription regulation</keyword>
<evidence type="ECO:0000256" key="2">
    <source>
        <dbReference type="ARBA" id="ARBA00023012"/>
    </source>
</evidence>
<dbReference type="InterPro" id="IPR039420">
    <property type="entry name" value="WalR-like"/>
</dbReference>
<evidence type="ECO:0000256" key="6">
    <source>
        <dbReference type="PROSITE-ProRule" id="PRU00169"/>
    </source>
</evidence>
<dbReference type="SMART" id="SM00862">
    <property type="entry name" value="Trans_reg_C"/>
    <property type="match status" value="1"/>
</dbReference>
<dbReference type="Pfam" id="PF00072">
    <property type="entry name" value="Response_reg"/>
    <property type="match status" value="1"/>
</dbReference>
<dbReference type="GO" id="GO:0032993">
    <property type="term" value="C:protein-DNA complex"/>
    <property type="evidence" value="ECO:0007669"/>
    <property type="project" value="TreeGrafter"/>
</dbReference>
<evidence type="ECO:0000313" key="11">
    <source>
        <dbReference type="Proteomes" id="UP000192140"/>
    </source>
</evidence>
<dbReference type="InterPro" id="IPR036388">
    <property type="entry name" value="WH-like_DNA-bd_sf"/>
</dbReference>
<dbReference type="PANTHER" id="PTHR48111">
    <property type="entry name" value="REGULATOR OF RPOS"/>
    <property type="match status" value="1"/>
</dbReference>
<dbReference type="GO" id="GO:0006355">
    <property type="term" value="P:regulation of DNA-templated transcription"/>
    <property type="evidence" value="ECO:0007669"/>
    <property type="project" value="InterPro"/>
</dbReference>
<dbReference type="EMBL" id="FCNP01000001">
    <property type="protein sequence ID" value="CVI54378.1"/>
    <property type="molecule type" value="Genomic_DNA"/>
</dbReference>
<evidence type="ECO:0000313" key="10">
    <source>
        <dbReference type="EMBL" id="CVI54378.1"/>
    </source>
</evidence>
<evidence type="ECO:0000256" key="5">
    <source>
        <dbReference type="ARBA" id="ARBA00023163"/>
    </source>
</evidence>
<dbReference type="GO" id="GO:0000976">
    <property type="term" value="F:transcription cis-regulatory region binding"/>
    <property type="evidence" value="ECO:0007669"/>
    <property type="project" value="TreeGrafter"/>
</dbReference>
<keyword evidence="5" id="KW-0804">Transcription</keyword>
<feature type="domain" description="Response regulatory" evidence="8">
    <location>
        <begin position="32"/>
        <end position="145"/>
    </location>
</feature>